<keyword evidence="2" id="KW-1185">Reference proteome</keyword>
<comment type="caution">
    <text evidence="1">The sequence shown here is derived from an EMBL/GenBank/DDBJ whole genome shotgun (WGS) entry which is preliminary data.</text>
</comment>
<dbReference type="AlphaFoldDB" id="A0AAD4S1T9"/>
<organism evidence="1 2">
    <name type="scientific">Papaver atlanticum</name>
    <dbReference type="NCBI Taxonomy" id="357466"/>
    <lineage>
        <taxon>Eukaryota</taxon>
        <taxon>Viridiplantae</taxon>
        <taxon>Streptophyta</taxon>
        <taxon>Embryophyta</taxon>
        <taxon>Tracheophyta</taxon>
        <taxon>Spermatophyta</taxon>
        <taxon>Magnoliopsida</taxon>
        <taxon>Ranunculales</taxon>
        <taxon>Papaveraceae</taxon>
        <taxon>Papaveroideae</taxon>
        <taxon>Papaver</taxon>
    </lineage>
</organism>
<gene>
    <name evidence="1" type="ORF">MKW98_025119</name>
</gene>
<feature type="non-terminal residue" evidence="1">
    <location>
        <position position="1"/>
    </location>
</feature>
<protein>
    <submittedName>
        <fullName evidence="1">Uncharacterized protein</fullName>
    </submittedName>
</protein>
<dbReference type="EMBL" id="JAJJMB010015535">
    <property type="protein sequence ID" value="KAI3853602.1"/>
    <property type="molecule type" value="Genomic_DNA"/>
</dbReference>
<dbReference type="Proteomes" id="UP001202328">
    <property type="component" value="Unassembled WGS sequence"/>
</dbReference>
<evidence type="ECO:0000313" key="2">
    <source>
        <dbReference type="Proteomes" id="UP001202328"/>
    </source>
</evidence>
<reference evidence="1" key="1">
    <citation type="submission" date="2022-04" db="EMBL/GenBank/DDBJ databases">
        <title>A functionally conserved STORR gene fusion in Papaver species that diverged 16.8 million years ago.</title>
        <authorList>
            <person name="Catania T."/>
        </authorList>
    </citation>
    <scope>NUCLEOTIDE SEQUENCE</scope>
    <source>
        <strain evidence="1">S-188037</strain>
    </source>
</reference>
<name>A0AAD4S1T9_9MAGN</name>
<accession>A0AAD4S1T9</accession>
<sequence length="98" mass="11041">MAQTCLDITLEPELGDMKPDEISCAKADELALLAIPLLETREITFVRPHSKDMVVYKCDDLGLHIAQRHSWAHKLLLWYSGAVNCELESPEISHVGIR</sequence>
<evidence type="ECO:0000313" key="1">
    <source>
        <dbReference type="EMBL" id="KAI3853602.1"/>
    </source>
</evidence>
<proteinExistence type="predicted"/>